<gene>
    <name evidence="1" type="ORF">GJV78_14720</name>
</gene>
<accession>A0A6L6ING9</accession>
<evidence type="ECO:0000313" key="2">
    <source>
        <dbReference type="Proteomes" id="UP000477739"/>
    </source>
</evidence>
<sequence length="166" mass="18456">MAWPKEMRDKIRSGYIFDQLTLEMVALKCGVPYDTARRWKMQAAKTGDDWDKLRVAHTLAGDGLETVARTVLISLVVKCQATMDQLNNNPDVPAQQSVELLASLADSLSKAVSSSKKILPETDRLATALEVVQKLGAFISEHKPALYVEFVDVLESFASVLEDEFR</sequence>
<name>A0A6L6ING9_9ENTR</name>
<dbReference type="EMBL" id="WMJZ01000020">
    <property type="protein sequence ID" value="MTH47487.1"/>
    <property type="molecule type" value="Genomic_DNA"/>
</dbReference>
<protein>
    <submittedName>
        <fullName evidence="1">DUF1804 family protein</fullName>
    </submittedName>
</protein>
<dbReference type="AlphaFoldDB" id="A0A6L6ING9"/>
<dbReference type="InterPro" id="IPR014926">
    <property type="entry name" value="Phage_D3112_Orf24"/>
</dbReference>
<reference evidence="1 2" key="1">
    <citation type="submission" date="2019-11" db="EMBL/GenBank/DDBJ databases">
        <title>Escherichia alba sp. nov. isolated from the gut of plastic-eating superworms Zophobas atratus.</title>
        <authorList>
            <person name="Yang Y."/>
        </authorList>
    </citation>
    <scope>NUCLEOTIDE SEQUENCE [LARGE SCALE GENOMIC DNA]</scope>
    <source>
        <strain evidence="2">BIT-B35</strain>
    </source>
</reference>
<comment type="caution">
    <text evidence="1">The sequence shown here is derived from an EMBL/GenBank/DDBJ whole genome shotgun (WGS) entry which is preliminary data.</text>
</comment>
<keyword evidence="2" id="KW-1185">Reference proteome</keyword>
<dbReference type="Proteomes" id="UP000477739">
    <property type="component" value="Unassembled WGS sequence"/>
</dbReference>
<organism evidence="1 2">
    <name type="scientific">Intestinirhabdus alba</name>
    <dbReference type="NCBI Taxonomy" id="2899544"/>
    <lineage>
        <taxon>Bacteria</taxon>
        <taxon>Pseudomonadati</taxon>
        <taxon>Pseudomonadota</taxon>
        <taxon>Gammaproteobacteria</taxon>
        <taxon>Enterobacterales</taxon>
        <taxon>Enterobacteriaceae</taxon>
        <taxon>Intestinirhabdus</taxon>
    </lineage>
</organism>
<evidence type="ECO:0000313" key="1">
    <source>
        <dbReference type="EMBL" id="MTH47487.1"/>
    </source>
</evidence>
<dbReference type="OrthoDB" id="5676847at2"/>
<proteinExistence type="predicted"/>
<dbReference type="Pfam" id="PF08822">
    <property type="entry name" value="DUF1804"/>
    <property type="match status" value="1"/>
</dbReference>
<dbReference type="RefSeq" id="WP_155109057.1">
    <property type="nucleotide sequence ID" value="NZ_WMJZ01000020.1"/>
</dbReference>